<dbReference type="Proteomes" id="UP001305521">
    <property type="component" value="Chromosome"/>
</dbReference>
<dbReference type="PANTHER" id="PTHR31528:SF3">
    <property type="entry name" value="THIAMINE BIOSYNTHESIS PROTEIN HI_0357-RELATED"/>
    <property type="match status" value="1"/>
</dbReference>
<dbReference type="Pfam" id="PF09084">
    <property type="entry name" value="NMT1"/>
    <property type="match status" value="1"/>
</dbReference>
<reference evidence="2 3" key="1">
    <citation type="submission" date="2023-11" db="EMBL/GenBank/DDBJ databases">
        <title>Arctic aerobic anoxygenic photoheterotroph Sediminicoccus rosea KRV36 adapts its photosynthesis to long days of polar summer.</title>
        <authorList>
            <person name="Tomasch J."/>
            <person name="Kopejtka K."/>
            <person name="Bily T."/>
            <person name="Gardiner A.T."/>
            <person name="Gardian Z."/>
            <person name="Shivaramu S."/>
            <person name="Koblizek M."/>
            <person name="Engelhardt F."/>
            <person name="Kaftan D."/>
        </authorList>
    </citation>
    <scope>NUCLEOTIDE SEQUENCE [LARGE SCALE GENOMIC DNA]</scope>
    <source>
        <strain evidence="2 3">R-30</strain>
    </source>
</reference>
<organism evidence="2 3">
    <name type="scientific">Sediminicoccus rosea</name>
    <dbReference type="NCBI Taxonomy" id="1225128"/>
    <lineage>
        <taxon>Bacteria</taxon>
        <taxon>Pseudomonadati</taxon>
        <taxon>Pseudomonadota</taxon>
        <taxon>Alphaproteobacteria</taxon>
        <taxon>Acetobacterales</taxon>
        <taxon>Roseomonadaceae</taxon>
        <taxon>Sediminicoccus</taxon>
    </lineage>
</organism>
<dbReference type="EMBL" id="CP137852">
    <property type="protein sequence ID" value="WPB86280.1"/>
    <property type="molecule type" value="Genomic_DNA"/>
</dbReference>
<dbReference type="InterPro" id="IPR027939">
    <property type="entry name" value="NMT1/THI5"/>
</dbReference>
<sequence>MSKNKPETLILAEPFRALFYAPYYLAEARGAFTRNGLDLRMETAGTPTLAAEAVLAGRADLAWSGPMRVMQHRAADPASPLTAFCAVIMRDPFLIMGRSAREGLHLAELNGFRLGLVTEVPTPVWCLADAVARAGGRKVKDRAGGTMAQNVASLLEGKLDAIQVFEPFASQVEEAGGAVWFSQASTGPMAYSSLYSTTETLASRREAMRGMVRALAETLRWMETAAPAEIATLLEARFPDLPQATRERAVARYQAAGLWTDGPHMPRAAFQALGEAMIRAGALPHIPDFDLCVDEAVVAEALAQGAQAKGALP</sequence>
<accession>A0ABZ0PKK3</accession>
<evidence type="ECO:0000259" key="1">
    <source>
        <dbReference type="Pfam" id="PF09084"/>
    </source>
</evidence>
<name>A0ABZ0PKK3_9PROT</name>
<gene>
    <name evidence="2" type="ORF">R9Z33_05265</name>
</gene>
<dbReference type="RefSeq" id="WP_318650253.1">
    <property type="nucleotide sequence ID" value="NZ_CP137852.1"/>
</dbReference>
<evidence type="ECO:0000313" key="2">
    <source>
        <dbReference type="EMBL" id="WPB86280.1"/>
    </source>
</evidence>
<evidence type="ECO:0000313" key="3">
    <source>
        <dbReference type="Proteomes" id="UP001305521"/>
    </source>
</evidence>
<keyword evidence="3" id="KW-1185">Reference proteome</keyword>
<dbReference type="PANTHER" id="PTHR31528">
    <property type="entry name" value="4-AMINO-5-HYDROXYMETHYL-2-METHYLPYRIMIDINE PHOSPHATE SYNTHASE THI11-RELATED"/>
    <property type="match status" value="1"/>
</dbReference>
<dbReference type="InterPro" id="IPR015168">
    <property type="entry name" value="SsuA/THI5"/>
</dbReference>
<protein>
    <submittedName>
        <fullName evidence="2">ABC transporter substrate-binding protein</fullName>
    </submittedName>
</protein>
<dbReference type="SUPFAM" id="SSF53850">
    <property type="entry name" value="Periplasmic binding protein-like II"/>
    <property type="match status" value="1"/>
</dbReference>
<proteinExistence type="predicted"/>
<dbReference type="Gene3D" id="3.40.190.10">
    <property type="entry name" value="Periplasmic binding protein-like II"/>
    <property type="match status" value="2"/>
</dbReference>
<feature type="domain" description="SsuA/THI5-like" evidence="1">
    <location>
        <begin position="21"/>
        <end position="222"/>
    </location>
</feature>